<evidence type="ECO:0000313" key="10">
    <source>
        <dbReference type="Proteomes" id="UP001195483"/>
    </source>
</evidence>
<name>A0AAE0T8J1_9BIVA</name>
<reference evidence="9" key="3">
    <citation type="submission" date="2023-05" db="EMBL/GenBank/DDBJ databases">
        <authorList>
            <person name="Smith C.H."/>
        </authorList>
    </citation>
    <scope>NUCLEOTIDE SEQUENCE</scope>
    <source>
        <strain evidence="9">CHS0354</strain>
        <tissue evidence="9">Mantle</tissue>
    </source>
</reference>
<keyword evidence="3" id="KW-0813">Transport</keyword>
<feature type="transmembrane region" description="Helical" evidence="8">
    <location>
        <begin position="266"/>
        <end position="287"/>
    </location>
</feature>
<evidence type="ECO:0000256" key="7">
    <source>
        <dbReference type="ARBA" id="ARBA00023136"/>
    </source>
</evidence>
<dbReference type="GO" id="GO:0005462">
    <property type="term" value="F:UDP-N-acetylglucosamine transmembrane transporter activity"/>
    <property type="evidence" value="ECO:0007669"/>
    <property type="project" value="TreeGrafter"/>
</dbReference>
<evidence type="ECO:0000256" key="2">
    <source>
        <dbReference type="ARBA" id="ARBA00010694"/>
    </source>
</evidence>
<accession>A0AAE0T8J1</accession>
<dbReference type="GO" id="GO:0005789">
    <property type="term" value="C:endoplasmic reticulum membrane"/>
    <property type="evidence" value="ECO:0007669"/>
    <property type="project" value="TreeGrafter"/>
</dbReference>
<evidence type="ECO:0000256" key="6">
    <source>
        <dbReference type="ARBA" id="ARBA00022989"/>
    </source>
</evidence>
<reference evidence="9" key="1">
    <citation type="journal article" date="2021" name="Genome Biol. Evol.">
        <title>A High-Quality Reference Genome for a Parasitic Bivalve with Doubly Uniparental Inheritance (Bivalvia: Unionida).</title>
        <authorList>
            <person name="Smith C.H."/>
        </authorList>
    </citation>
    <scope>NUCLEOTIDE SEQUENCE</scope>
    <source>
        <strain evidence="9">CHS0354</strain>
    </source>
</reference>
<dbReference type="PANTHER" id="PTHR10778:SF4">
    <property type="entry name" value="NUCLEOTIDE SUGAR TRANSPORTER SLC35B4"/>
    <property type="match status" value="1"/>
</dbReference>
<keyword evidence="7 8" id="KW-0472">Membrane</keyword>
<feature type="transmembrane region" description="Helical" evidence="8">
    <location>
        <begin position="94"/>
        <end position="112"/>
    </location>
</feature>
<dbReference type="Pfam" id="PF08449">
    <property type="entry name" value="UAA"/>
    <property type="match status" value="1"/>
</dbReference>
<dbReference type="InterPro" id="IPR013657">
    <property type="entry name" value="SCL35B1-4/HUT1"/>
</dbReference>
<feature type="transmembrane region" description="Helical" evidence="8">
    <location>
        <begin position="159"/>
        <end position="179"/>
    </location>
</feature>
<comment type="similarity">
    <text evidence="2">Belongs to the nucleotide-sugar transporter family. SLC35B subfamily.</text>
</comment>
<dbReference type="GO" id="GO:0000139">
    <property type="term" value="C:Golgi membrane"/>
    <property type="evidence" value="ECO:0007669"/>
    <property type="project" value="TreeGrafter"/>
</dbReference>
<sequence>MRKLFAISMVFLGCCTNVVFLELIVSELPGSGNIITFCQFVFIALEGFITTAKFGTKKPVIPLKNYFLMVAMFFVVQVINNQALFYNISMPLHMIFRSGSLIANMILGIIILKKRYNLDKYLSVLMITIGICISTFASAGQVESHPSHTGNQMLDYINWLIGIAMLCFALYMSARMGIFQEQIFSKHGKHPDEAMFYNHALPLPGFLLVARDIYNHAILFQASAPIIMPILGISVPKMWLYLIGNVITQYICIRAVFVLTTECASLTVTMVVTLRKFVSLIFSIVYFMNPFTLYHWIGTALVFGGTFLFADVIPFGKKRKEKPQ</sequence>
<keyword evidence="6 8" id="KW-1133">Transmembrane helix</keyword>
<feature type="transmembrane region" description="Helical" evidence="8">
    <location>
        <begin position="293"/>
        <end position="313"/>
    </location>
</feature>
<keyword evidence="10" id="KW-1185">Reference proteome</keyword>
<evidence type="ECO:0000313" key="9">
    <source>
        <dbReference type="EMBL" id="KAK3605817.1"/>
    </source>
</evidence>
<evidence type="ECO:0000256" key="5">
    <source>
        <dbReference type="ARBA" id="ARBA00022692"/>
    </source>
</evidence>
<feature type="transmembrane region" description="Helical" evidence="8">
    <location>
        <begin position="239"/>
        <end position="259"/>
    </location>
</feature>
<feature type="transmembrane region" description="Helical" evidence="8">
    <location>
        <begin position="66"/>
        <end position="88"/>
    </location>
</feature>
<reference evidence="9" key="2">
    <citation type="journal article" date="2021" name="Genome Biol. Evol.">
        <title>Developing a high-quality reference genome for a parasitic bivalve with doubly uniparental inheritance (Bivalvia: Unionida).</title>
        <authorList>
            <person name="Smith C.H."/>
        </authorList>
    </citation>
    <scope>NUCLEOTIDE SEQUENCE</scope>
    <source>
        <strain evidence="9">CHS0354</strain>
        <tissue evidence="9">Mantle</tissue>
    </source>
</reference>
<feature type="transmembrane region" description="Helical" evidence="8">
    <location>
        <begin position="121"/>
        <end position="139"/>
    </location>
</feature>
<evidence type="ECO:0000256" key="1">
    <source>
        <dbReference type="ARBA" id="ARBA00004127"/>
    </source>
</evidence>
<evidence type="ECO:0000256" key="8">
    <source>
        <dbReference type="SAM" id="Phobius"/>
    </source>
</evidence>
<evidence type="ECO:0008006" key="11">
    <source>
        <dbReference type="Google" id="ProtNLM"/>
    </source>
</evidence>
<comment type="subcellular location">
    <subcellularLocation>
        <location evidence="1">Endomembrane system</location>
        <topology evidence="1">Multi-pass membrane protein</topology>
    </subcellularLocation>
</comment>
<proteinExistence type="inferred from homology"/>
<comment type="caution">
    <text evidence="9">The sequence shown here is derived from an EMBL/GenBank/DDBJ whole genome shotgun (WGS) entry which is preliminary data.</text>
</comment>
<evidence type="ECO:0000256" key="4">
    <source>
        <dbReference type="ARBA" id="ARBA00022597"/>
    </source>
</evidence>
<dbReference type="GO" id="GO:0005464">
    <property type="term" value="F:UDP-xylose transmembrane transporter activity"/>
    <property type="evidence" value="ECO:0007669"/>
    <property type="project" value="TreeGrafter"/>
</dbReference>
<evidence type="ECO:0000256" key="3">
    <source>
        <dbReference type="ARBA" id="ARBA00022448"/>
    </source>
</evidence>
<dbReference type="EMBL" id="JAEAOA010000205">
    <property type="protein sequence ID" value="KAK3605817.1"/>
    <property type="molecule type" value="Genomic_DNA"/>
</dbReference>
<keyword evidence="5 8" id="KW-0812">Transmembrane</keyword>
<feature type="transmembrane region" description="Helical" evidence="8">
    <location>
        <begin position="30"/>
        <end position="54"/>
    </location>
</feature>
<dbReference type="AlphaFoldDB" id="A0AAE0T8J1"/>
<organism evidence="9 10">
    <name type="scientific">Potamilus streckersoni</name>
    <dbReference type="NCBI Taxonomy" id="2493646"/>
    <lineage>
        <taxon>Eukaryota</taxon>
        <taxon>Metazoa</taxon>
        <taxon>Spiralia</taxon>
        <taxon>Lophotrochozoa</taxon>
        <taxon>Mollusca</taxon>
        <taxon>Bivalvia</taxon>
        <taxon>Autobranchia</taxon>
        <taxon>Heteroconchia</taxon>
        <taxon>Palaeoheterodonta</taxon>
        <taxon>Unionida</taxon>
        <taxon>Unionoidea</taxon>
        <taxon>Unionidae</taxon>
        <taxon>Ambleminae</taxon>
        <taxon>Lampsilini</taxon>
        <taxon>Potamilus</taxon>
    </lineage>
</organism>
<dbReference type="Proteomes" id="UP001195483">
    <property type="component" value="Unassembled WGS sequence"/>
</dbReference>
<gene>
    <name evidence="9" type="ORF">CHS0354_002435</name>
</gene>
<protein>
    <recommendedName>
        <fullName evidence="11">UDP-xylose and UDP-N-acetylglucosamine transporter</fullName>
    </recommendedName>
</protein>
<keyword evidence="4" id="KW-0762">Sugar transport</keyword>
<dbReference type="PANTHER" id="PTHR10778">
    <property type="entry name" value="SOLUTE CARRIER FAMILY 35 MEMBER B"/>
    <property type="match status" value="1"/>
</dbReference>
<feature type="transmembrane region" description="Helical" evidence="8">
    <location>
        <begin position="213"/>
        <end position="233"/>
    </location>
</feature>